<dbReference type="InterPro" id="IPR012910">
    <property type="entry name" value="Plug_dom"/>
</dbReference>
<dbReference type="STRING" id="702114.A1355_00760"/>
<comment type="subcellular location">
    <subcellularLocation>
        <location evidence="1 11">Cell outer membrane</location>
        <topology evidence="1 11">Multi-pass membrane protein</topology>
    </subcellularLocation>
</comment>
<dbReference type="AlphaFoldDB" id="A0A177N8P0"/>
<evidence type="ECO:0000256" key="7">
    <source>
        <dbReference type="ARBA" id="ARBA00023077"/>
    </source>
</evidence>
<evidence type="ECO:0000256" key="3">
    <source>
        <dbReference type="ARBA" id="ARBA00022448"/>
    </source>
</evidence>
<name>A0A177N8P0_9GAMM</name>
<dbReference type="Proteomes" id="UP000077628">
    <property type="component" value="Unassembled WGS sequence"/>
</dbReference>
<evidence type="ECO:0000259" key="14">
    <source>
        <dbReference type="Pfam" id="PF07715"/>
    </source>
</evidence>
<dbReference type="InterPro" id="IPR036942">
    <property type="entry name" value="Beta-barrel_TonB_sf"/>
</dbReference>
<dbReference type="Pfam" id="PF00593">
    <property type="entry name" value="TonB_dep_Rec_b-barrel"/>
    <property type="match status" value="1"/>
</dbReference>
<dbReference type="PANTHER" id="PTHR30069">
    <property type="entry name" value="TONB-DEPENDENT OUTER MEMBRANE RECEPTOR"/>
    <property type="match status" value="1"/>
</dbReference>
<dbReference type="InterPro" id="IPR037066">
    <property type="entry name" value="Plug_dom_sf"/>
</dbReference>
<keyword evidence="4 11" id="KW-1134">Transmembrane beta strand</keyword>
<dbReference type="InterPro" id="IPR039426">
    <property type="entry name" value="TonB-dep_rcpt-like"/>
</dbReference>
<keyword evidence="8 11" id="KW-0472">Membrane</keyword>
<keyword evidence="5 11" id="KW-0812">Transmembrane</keyword>
<keyword evidence="3 11" id="KW-0813">Transport</keyword>
<gene>
    <name evidence="15" type="ORF">A1355_00760</name>
</gene>
<evidence type="ECO:0000256" key="8">
    <source>
        <dbReference type="ARBA" id="ARBA00023136"/>
    </source>
</evidence>
<evidence type="ECO:0000256" key="4">
    <source>
        <dbReference type="ARBA" id="ARBA00022452"/>
    </source>
</evidence>
<feature type="domain" description="TonB-dependent receptor plug" evidence="14">
    <location>
        <begin position="61"/>
        <end position="169"/>
    </location>
</feature>
<dbReference type="GO" id="GO:0044718">
    <property type="term" value="P:siderophore transmembrane transport"/>
    <property type="evidence" value="ECO:0007669"/>
    <property type="project" value="TreeGrafter"/>
</dbReference>
<protein>
    <submittedName>
        <fullName evidence="15">TonB-dependent receptor</fullName>
    </submittedName>
</protein>
<comment type="similarity">
    <text evidence="2">Belongs to the TonB-dependent receptor family. Hemoglobin/haptoglobin binding protein subfamily.</text>
</comment>
<dbReference type="SUPFAM" id="SSF56935">
    <property type="entry name" value="Porins"/>
    <property type="match status" value="1"/>
</dbReference>
<evidence type="ECO:0000313" key="16">
    <source>
        <dbReference type="Proteomes" id="UP000077628"/>
    </source>
</evidence>
<evidence type="ECO:0000256" key="12">
    <source>
        <dbReference type="RuleBase" id="RU003357"/>
    </source>
</evidence>
<feature type="domain" description="TonB-dependent receptor-like beta-barrel" evidence="13">
    <location>
        <begin position="264"/>
        <end position="692"/>
    </location>
</feature>
<evidence type="ECO:0000256" key="5">
    <source>
        <dbReference type="ARBA" id="ARBA00022692"/>
    </source>
</evidence>
<proteinExistence type="inferred from homology"/>
<keyword evidence="10 11" id="KW-0998">Cell outer membrane</keyword>
<dbReference type="InterPro" id="IPR000531">
    <property type="entry name" value="Beta-barrel_TonB"/>
</dbReference>
<dbReference type="PROSITE" id="PS52016">
    <property type="entry name" value="TONB_DEPENDENT_REC_3"/>
    <property type="match status" value="1"/>
</dbReference>
<accession>A0A177N8P0</accession>
<dbReference type="Gene3D" id="2.40.170.20">
    <property type="entry name" value="TonB-dependent receptor, beta-barrel domain"/>
    <property type="match status" value="1"/>
</dbReference>
<sequence length="724" mass="79832">MSQPKPNVFGKRCVVPAVLLCGLGQPAQGQDQSMTDLLELSPAELANISVSIASGTAKSVSQSAAVTTVITADQISAMGATELHEVLETVPGMHVSIQPVTNDYTYTMRGMRNQTNSEVLLMLNGTRFSIPYQGSHMAGMIVPVENIQRVEVIRGPGSALYGADAFAGVINIVTKKAGDLNGTTLGARGGSADRTSTWAQHGGHYGEWDVAGSLQYSHSGINPDRIVAADAQTALDNALNTHASQAPGAMQTAGERWNAHLNLQRQHWDLNFWAYNQSVGFPAGASGALDNSGTLDGAHYLGDVRYSTENDLENWELQFHTSFLHTDLNGNSRNFPVGTVLPIDGNGNLAVDANGNLNPATLVNFVSFPNGMRFVPGIKNTVPSTELTSIYKGFENHLIRLITGFRYEELNVSELRNYGIGVIDGQQLVVNGDLTDVTGTPYAFMNDTHRSIWSVALQDEWQISKNWQLTAGLRYDEYSDFGGTLNPRAALVWDINDDLTGKLLYGQAYRAPSFVEQYQKNNPLFVGNASLSPETIETTELAFDYRPWKSLRTTLNVYYYEINDLIGGKLTNQGATLSEVNNPGQDGLGSEFEWDWKFYDDWNLRGNYAWQYAVDRATQRRVSNVPEHHVYTALSWNFHPKWQIQTQVNWVGHRLSDIGDNRVLKDYQTVDLTLNAKKLMGSLDLTASVRNLFDSQGKEPAIASYPYNLPISAQTFYFEAALHF</sequence>
<evidence type="ECO:0000256" key="9">
    <source>
        <dbReference type="ARBA" id="ARBA00023170"/>
    </source>
</evidence>
<dbReference type="CDD" id="cd01347">
    <property type="entry name" value="ligand_gated_channel"/>
    <property type="match status" value="1"/>
</dbReference>
<dbReference type="RefSeq" id="WP_064031057.1">
    <property type="nucleotide sequence ID" value="NZ_LUUK01000202.1"/>
</dbReference>
<dbReference type="PANTHER" id="PTHR30069:SF29">
    <property type="entry name" value="HEMOGLOBIN AND HEMOGLOBIN-HAPTOGLOBIN-BINDING PROTEIN 1-RELATED"/>
    <property type="match status" value="1"/>
</dbReference>
<organism evidence="15 16">
    <name type="scientific">Methylomonas koyamae</name>
    <dbReference type="NCBI Taxonomy" id="702114"/>
    <lineage>
        <taxon>Bacteria</taxon>
        <taxon>Pseudomonadati</taxon>
        <taxon>Pseudomonadota</taxon>
        <taxon>Gammaproteobacteria</taxon>
        <taxon>Methylococcales</taxon>
        <taxon>Methylococcaceae</taxon>
        <taxon>Methylomonas</taxon>
    </lineage>
</organism>
<evidence type="ECO:0000256" key="6">
    <source>
        <dbReference type="ARBA" id="ARBA00022729"/>
    </source>
</evidence>
<dbReference type="EMBL" id="LUUK01000202">
    <property type="protein sequence ID" value="OAI14261.1"/>
    <property type="molecule type" value="Genomic_DNA"/>
</dbReference>
<evidence type="ECO:0000256" key="11">
    <source>
        <dbReference type="PROSITE-ProRule" id="PRU01360"/>
    </source>
</evidence>
<keyword evidence="6" id="KW-0732">Signal</keyword>
<keyword evidence="7 12" id="KW-0798">TonB box</keyword>
<dbReference type="Gene3D" id="2.170.130.10">
    <property type="entry name" value="TonB-dependent receptor, plug domain"/>
    <property type="match status" value="1"/>
</dbReference>
<keyword evidence="16" id="KW-1185">Reference proteome</keyword>
<evidence type="ECO:0000256" key="1">
    <source>
        <dbReference type="ARBA" id="ARBA00004571"/>
    </source>
</evidence>
<reference evidence="16" key="1">
    <citation type="submission" date="2016-03" db="EMBL/GenBank/DDBJ databases">
        <authorList>
            <person name="Heylen K."/>
            <person name="De Vos P."/>
            <person name="Vekeman B."/>
        </authorList>
    </citation>
    <scope>NUCLEOTIDE SEQUENCE [LARGE SCALE GENOMIC DNA]</scope>
    <source>
        <strain evidence="16">R-45383</strain>
    </source>
</reference>
<evidence type="ECO:0000256" key="2">
    <source>
        <dbReference type="ARBA" id="ARBA00008143"/>
    </source>
</evidence>
<keyword evidence="9 15" id="KW-0675">Receptor</keyword>
<evidence type="ECO:0000256" key="10">
    <source>
        <dbReference type="ARBA" id="ARBA00023237"/>
    </source>
</evidence>
<evidence type="ECO:0000259" key="13">
    <source>
        <dbReference type="Pfam" id="PF00593"/>
    </source>
</evidence>
<evidence type="ECO:0000313" key="15">
    <source>
        <dbReference type="EMBL" id="OAI14261.1"/>
    </source>
</evidence>
<dbReference type="GO" id="GO:0009279">
    <property type="term" value="C:cell outer membrane"/>
    <property type="evidence" value="ECO:0007669"/>
    <property type="project" value="UniProtKB-SubCell"/>
</dbReference>
<dbReference type="GO" id="GO:0015344">
    <property type="term" value="F:siderophore uptake transmembrane transporter activity"/>
    <property type="evidence" value="ECO:0007669"/>
    <property type="project" value="TreeGrafter"/>
</dbReference>
<dbReference type="Pfam" id="PF07715">
    <property type="entry name" value="Plug"/>
    <property type="match status" value="1"/>
</dbReference>
<comment type="caution">
    <text evidence="15">The sequence shown here is derived from an EMBL/GenBank/DDBJ whole genome shotgun (WGS) entry which is preliminary data.</text>
</comment>